<evidence type="ECO:0000313" key="2">
    <source>
        <dbReference type="EMBL" id="KAL1545756.1"/>
    </source>
</evidence>
<comment type="caution">
    <text evidence="2">The sequence shown here is derived from an EMBL/GenBank/DDBJ whole genome shotgun (WGS) entry which is preliminary data.</text>
</comment>
<gene>
    <name evidence="2" type="ORF">AAHA92_22443</name>
</gene>
<reference evidence="2 3" key="1">
    <citation type="submission" date="2024-06" db="EMBL/GenBank/DDBJ databases">
        <title>A chromosome level genome sequence of Diviner's sage (Salvia divinorum).</title>
        <authorList>
            <person name="Ford S.A."/>
            <person name="Ro D.-K."/>
            <person name="Ness R.W."/>
            <person name="Phillips M.A."/>
        </authorList>
    </citation>
    <scope>NUCLEOTIDE SEQUENCE [LARGE SCALE GENOMIC DNA]</scope>
    <source>
        <strain evidence="2">SAF-2024a</strain>
        <tissue evidence="2">Leaf</tissue>
    </source>
</reference>
<keyword evidence="1" id="KW-0472">Membrane</keyword>
<evidence type="ECO:0000313" key="3">
    <source>
        <dbReference type="Proteomes" id="UP001567538"/>
    </source>
</evidence>
<evidence type="ECO:0000256" key="1">
    <source>
        <dbReference type="SAM" id="Phobius"/>
    </source>
</evidence>
<sequence>MARKKLSASISGQCEVVGVGGDDGEAEELRRRNTEWCVIFLTLIIFAFSTVGDQQRQARIKYRNWVYFEGTLFYSKFAMAGQTTCNVLSFEFPAQIFHGGNIAASCVH</sequence>
<feature type="transmembrane region" description="Helical" evidence="1">
    <location>
        <begin position="36"/>
        <end position="52"/>
    </location>
</feature>
<organism evidence="2 3">
    <name type="scientific">Salvia divinorum</name>
    <name type="common">Maria pastora</name>
    <name type="synonym">Diviner's sage</name>
    <dbReference type="NCBI Taxonomy" id="28513"/>
    <lineage>
        <taxon>Eukaryota</taxon>
        <taxon>Viridiplantae</taxon>
        <taxon>Streptophyta</taxon>
        <taxon>Embryophyta</taxon>
        <taxon>Tracheophyta</taxon>
        <taxon>Spermatophyta</taxon>
        <taxon>Magnoliopsida</taxon>
        <taxon>eudicotyledons</taxon>
        <taxon>Gunneridae</taxon>
        <taxon>Pentapetalae</taxon>
        <taxon>asterids</taxon>
        <taxon>lamiids</taxon>
        <taxon>Lamiales</taxon>
        <taxon>Lamiaceae</taxon>
        <taxon>Nepetoideae</taxon>
        <taxon>Mentheae</taxon>
        <taxon>Salviinae</taxon>
        <taxon>Salvia</taxon>
        <taxon>Salvia subgen. Calosphace</taxon>
    </lineage>
</organism>
<protein>
    <submittedName>
        <fullName evidence="2">Uncharacterized protein</fullName>
    </submittedName>
</protein>
<keyword evidence="3" id="KW-1185">Reference proteome</keyword>
<keyword evidence="1" id="KW-1133">Transmembrane helix</keyword>
<keyword evidence="1" id="KW-0812">Transmembrane</keyword>
<dbReference type="Proteomes" id="UP001567538">
    <property type="component" value="Unassembled WGS sequence"/>
</dbReference>
<dbReference type="EMBL" id="JBEAFC010000008">
    <property type="protein sequence ID" value="KAL1545756.1"/>
    <property type="molecule type" value="Genomic_DNA"/>
</dbReference>
<proteinExistence type="predicted"/>
<dbReference type="AlphaFoldDB" id="A0ABD1GSB8"/>
<accession>A0ABD1GSB8</accession>
<name>A0ABD1GSB8_SALDI</name>